<name>A0A9P4GB20_9PLEO</name>
<keyword evidence="1" id="KW-0812">Transmembrane</keyword>
<dbReference type="EMBL" id="ML976618">
    <property type="protein sequence ID" value="KAF1842310.1"/>
    <property type="molecule type" value="Genomic_DNA"/>
</dbReference>
<dbReference type="RefSeq" id="XP_040784873.1">
    <property type="nucleotide sequence ID" value="XM_040937284.1"/>
</dbReference>
<keyword evidence="1" id="KW-0472">Membrane</keyword>
<reference evidence="2" key="1">
    <citation type="submission" date="2020-01" db="EMBL/GenBank/DDBJ databases">
        <authorList>
            <consortium name="DOE Joint Genome Institute"/>
            <person name="Haridas S."/>
            <person name="Albert R."/>
            <person name="Binder M."/>
            <person name="Bloem J."/>
            <person name="Labutti K."/>
            <person name="Salamov A."/>
            <person name="Andreopoulos B."/>
            <person name="Baker S.E."/>
            <person name="Barry K."/>
            <person name="Bills G."/>
            <person name="Bluhm B.H."/>
            <person name="Cannon C."/>
            <person name="Castanera R."/>
            <person name="Culley D.E."/>
            <person name="Daum C."/>
            <person name="Ezra D."/>
            <person name="Gonzalez J.B."/>
            <person name="Henrissat B."/>
            <person name="Kuo A."/>
            <person name="Liang C."/>
            <person name="Lipzen A."/>
            <person name="Lutzoni F."/>
            <person name="Magnuson J."/>
            <person name="Mondo S."/>
            <person name="Nolan M."/>
            <person name="Ohm R."/>
            <person name="Pangilinan J."/>
            <person name="Park H.-J."/>
            <person name="Ramirez L."/>
            <person name="Alfaro M."/>
            <person name="Sun H."/>
            <person name="Tritt A."/>
            <person name="Yoshinaga Y."/>
            <person name="Zwiers L.-H."/>
            <person name="Turgeon B.G."/>
            <person name="Goodwin S.B."/>
            <person name="Spatafora J.W."/>
            <person name="Crous P.W."/>
            <person name="Grigoriev I.V."/>
        </authorList>
    </citation>
    <scope>NUCLEOTIDE SEQUENCE</scope>
    <source>
        <strain evidence="2">CBS 394.84</strain>
    </source>
</reference>
<keyword evidence="1" id="KW-1133">Transmembrane helix</keyword>
<dbReference type="Proteomes" id="UP000800039">
    <property type="component" value="Unassembled WGS sequence"/>
</dbReference>
<evidence type="ECO:0000313" key="3">
    <source>
        <dbReference type="Proteomes" id="UP000800039"/>
    </source>
</evidence>
<feature type="transmembrane region" description="Helical" evidence="1">
    <location>
        <begin position="50"/>
        <end position="71"/>
    </location>
</feature>
<dbReference type="AlphaFoldDB" id="A0A9P4GB20"/>
<keyword evidence="3" id="KW-1185">Reference proteome</keyword>
<accession>A0A9P4GB20</accession>
<proteinExistence type="predicted"/>
<gene>
    <name evidence="2" type="ORF">K460DRAFT_409726</name>
</gene>
<organism evidence="2 3">
    <name type="scientific">Cucurbitaria berberidis CBS 394.84</name>
    <dbReference type="NCBI Taxonomy" id="1168544"/>
    <lineage>
        <taxon>Eukaryota</taxon>
        <taxon>Fungi</taxon>
        <taxon>Dikarya</taxon>
        <taxon>Ascomycota</taxon>
        <taxon>Pezizomycotina</taxon>
        <taxon>Dothideomycetes</taxon>
        <taxon>Pleosporomycetidae</taxon>
        <taxon>Pleosporales</taxon>
        <taxon>Pleosporineae</taxon>
        <taxon>Cucurbitariaceae</taxon>
        <taxon>Cucurbitaria</taxon>
    </lineage>
</organism>
<comment type="caution">
    <text evidence="2">The sequence shown here is derived from an EMBL/GenBank/DDBJ whole genome shotgun (WGS) entry which is preliminary data.</text>
</comment>
<dbReference type="GeneID" id="63854534"/>
<protein>
    <submittedName>
        <fullName evidence="2">Uncharacterized protein</fullName>
    </submittedName>
</protein>
<dbReference type="OrthoDB" id="3775905at2759"/>
<evidence type="ECO:0000256" key="1">
    <source>
        <dbReference type="SAM" id="Phobius"/>
    </source>
</evidence>
<evidence type="ECO:0000313" key="2">
    <source>
        <dbReference type="EMBL" id="KAF1842310.1"/>
    </source>
</evidence>
<sequence length="205" mass="21763">MSRAAQSTNHQQDPSGYRKNAPITTSSAWNYSMPSGYPAFVSLKPSFPYIILYTMKCFFAIASVLVFAMAAPTPQPQLPDSNANAIAHIRLIGDANQHYSIGHTQAPSAQSGSIISVLVGQSIDFSSNAPRLQEIEISRISQGESLEGVAVSENDGSVICKALIKGSSDGPTFSVKDVGVLLDEGRTVKLTGLACWVEPKGSAED</sequence>